<dbReference type="InterPro" id="IPR009057">
    <property type="entry name" value="Homeodomain-like_sf"/>
</dbReference>
<dbReference type="PROSITE" id="PS00676">
    <property type="entry name" value="SIGMA54_INTERACT_2"/>
    <property type="match status" value="1"/>
</dbReference>
<dbReference type="InterPro" id="IPR027417">
    <property type="entry name" value="P-loop_NTPase"/>
</dbReference>
<dbReference type="InterPro" id="IPR011006">
    <property type="entry name" value="CheY-like_superfamily"/>
</dbReference>
<evidence type="ECO:0000256" key="4">
    <source>
        <dbReference type="ARBA" id="ARBA00023125"/>
    </source>
</evidence>
<dbReference type="GO" id="GO:0000160">
    <property type="term" value="P:phosphorelay signal transduction system"/>
    <property type="evidence" value="ECO:0007669"/>
    <property type="project" value="InterPro"/>
</dbReference>
<dbReference type="OrthoDB" id="9767722at2"/>
<organism evidence="9 10">
    <name type="scientific">Pedobacter petrophilus</name>
    <dbReference type="NCBI Taxonomy" id="1908241"/>
    <lineage>
        <taxon>Bacteria</taxon>
        <taxon>Pseudomonadati</taxon>
        <taxon>Bacteroidota</taxon>
        <taxon>Sphingobacteriia</taxon>
        <taxon>Sphingobacteriales</taxon>
        <taxon>Sphingobacteriaceae</taxon>
        <taxon>Pedobacter</taxon>
    </lineage>
</organism>
<evidence type="ECO:0000256" key="2">
    <source>
        <dbReference type="ARBA" id="ARBA00022840"/>
    </source>
</evidence>
<reference evidence="9 10" key="1">
    <citation type="submission" date="2019-11" db="EMBL/GenBank/DDBJ databases">
        <title>Pedobacter petrophilus genome.</title>
        <authorList>
            <person name="Feldbauer M.J."/>
            <person name="Newman J.D."/>
        </authorList>
    </citation>
    <scope>NUCLEOTIDE SEQUENCE [LARGE SCALE GENOMIC DNA]</scope>
    <source>
        <strain evidence="9 10">LMG 29686</strain>
    </source>
</reference>
<evidence type="ECO:0000259" key="8">
    <source>
        <dbReference type="PROSITE" id="PS50110"/>
    </source>
</evidence>
<dbReference type="SUPFAM" id="SSF46689">
    <property type="entry name" value="Homeodomain-like"/>
    <property type="match status" value="1"/>
</dbReference>
<dbReference type="Gene3D" id="3.40.50.300">
    <property type="entry name" value="P-loop containing nucleotide triphosphate hydrolases"/>
    <property type="match status" value="1"/>
</dbReference>
<dbReference type="SUPFAM" id="SSF52172">
    <property type="entry name" value="CheY-like"/>
    <property type="match status" value="1"/>
</dbReference>
<keyword evidence="5" id="KW-0804">Transcription</keyword>
<dbReference type="InterPro" id="IPR058031">
    <property type="entry name" value="AAA_lid_NorR"/>
</dbReference>
<dbReference type="Pfam" id="PF00158">
    <property type="entry name" value="Sigma54_activat"/>
    <property type="match status" value="1"/>
</dbReference>
<dbReference type="SUPFAM" id="SSF52540">
    <property type="entry name" value="P-loop containing nucleoside triphosphate hydrolases"/>
    <property type="match status" value="1"/>
</dbReference>
<evidence type="ECO:0000256" key="6">
    <source>
        <dbReference type="PROSITE-ProRule" id="PRU00169"/>
    </source>
</evidence>
<dbReference type="GO" id="GO:0003677">
    <property type="term" value="F:DNA binding"/>
    <property type="evidence" value="ECO:0007669"/>
    <property type="project" value="UniProtKB-KW"/>
</dbReference>
<accession>A0A7K0FY37</accession>
<dbReference type="PANTHER" id="PTHR32071">
    <property type="entry name" value="TRANSCRIPTIONAL REGULATORY PROTEIN"/>
    <property type="match status" value="1"/>
</dbReference>
<evidence type="ECO:0000313" key="10">
    <source>
        <dbReference type="Proteomes" id="UP000487757"/>
    </source>
</evidence>
<dbReference type="InterPro" id="IPR003593">
    <property type="entry name" value="AAA+_ATPase"/>
</dbReference>
<dbReference type="PROSITE" id="PS00688">
    <property type="entry name" value="SIGMA54_INTERACT_3"/>
    <property type="match status" value="1"/>
</dbReference>
<dbReference type="AlphaFoldDB" id="A0A7K0FY37"/>
<protein>
    <submittedName>
        <fullName evidence="9">Response regulator</fullName>
    </submittedName>
</protein>
<dbReference type="InterPro" id="IPR002078">
    <property type="entry name" value="Sigma_54_int"/>
</dbReference>
<dbReference type="Gene3D" id="1.10.8.60">
    <property type="match status" value="1"/>
</dbReference>
<keyword evidence="4" id="KW-0238">DNA-binding</keyword>
<keyword evidence="1" id="KW-0547">Nucleotide-binding</keyword>
<dbReference type="EMBL" id="WKKH01000011">
    <property type="protein sequence ID" value="MRX76292.1"/>
    <property type="molecule type" value="Genomic_DNA"/>
</dbReference>
<dbReference type="PROSITE" id="PS50045">
    <property type="entry name" value="SIGMA54_INTERACT_4"/>
    <property type="match status" value="1"/>
</dbReference>
<evidence type="ECO:0000256" key="3">
    <source>
        <dbReference type="ARBA" id="ARBA00023015"/>
    </source>
</evidence>
<feature type="modified residue" description="4-aspartylphosphate" evidence="6">
    <location>
        <position position="58"/>
    </location>
</feature>
<dbReference type="CDD" id="cd00009">
    <property type="entry name" value="AAA"/>
    <property type="match status" value="1"/>
</dbReference>
<feature type="domain" description="Sigma-54 factor interaction" evidence="7">
    <location>
        <begin position="336"/>
        <end position="565"/>
    </location>
</feature>
<dbReference type="GO" id="GO:0005524">
    <property type="term" value="F:ATP binding"/>
    <property type="evidence" value="ECO:0007669"/>
    <property type="project" value="UniProtKB-KW"/>
</dbReference>
<dbReference type="SMART" id="SM00382">
    <property type="entry name" value="AAA"/>
    <property type="match status" value="1"/>
</dbReference>
<dbReference type="Gene3D" id="1.10.10.60">
    <property type="entry name" value="Homeodomain-like"/>
    <property type="match status" value="1"/>
</dbReference>
<evidence type="ECO:0000259" key="7">
    <source>
        <dbReference type="PROSITE" id="PS50045"/>
    </source>
</evidence>
<dbReference type="Gene3D" id="3.40.50.2300">
    <property type="match status" value="1"/>
</dbReference>
<dbReference type="GO" id="GO:0006355">
    <property type="term" value="P:regulation of DNA-templated transcription"/>
    <property type="evidence" value="ECO:0007669"/>
    <property type="project" value="InterPro"/>
</dbReference>
<dbReference type="PROSITE" id="PS50110">
    <property type="entry name" value="RESPONSE_REGULATORY"/>
    <property type="match status" value="1"/>
</dbReference>
<dbReference type="Proteomes" id="UP000487757">
    <property type="component" value="Unassembled WGS sequence"/>
</dbReference>
<proteinExistence type="predicted"/>
<sequence>MNEVMREKILIVEDEFIVAHDLQMILQRGGYEVTGIADSVKNALAILENKSADLVLLDIYLKGRLTGIDLAHQLMQKKIPFIYISANSNEKVLEAAKSTSPSGFIVKPYRERDVLLSIDIARYRLKNNNDMKLSSELFMRDFIVDISMKSLTWQKKILAVASAFQPYIPFDFIALSGISKEGTRYSEIGITRKNFDQYGLFTAEEFQQSAGIAKADYDNQNLLLAETTADAIYIGDDFEQVKLTAPMKKLMAETYHLSANLVKTFHLENGDKISFSFYSRTENIYQQGHMELLNYLSATLEEKLTHIIEMEHATATVHKKQANNGYLTDKNVFGNIIGKSTALLSVLDKVKIVAPTDTSVLITGASGTGKEEIAKSLHRLSHRNTKPLVAVNCAALPADLIESILFGHEKGSFTGAINTRIGKFEEANGGTIFLDEIGEMPFDLQAKLLRVLQEKEIERIGGSQPIAVDLRIIAATNLQLAKEIAKGRFRLDLFYRLNVFPLHIPSLCERKADIPLLTAYFVQKHAENIGKPIDDIPLAFTDRLMQYDWPGNIRELEHVILRSVLLSSNGKLDPDQLDIGSKNETPLAQDGIKTISDNERDHIIRVLTLCKGRVAGSGGAAELLGIPATTLNSKIKKLKIIRS</sequence>
<keyword evidence="2" id="KW-0067">ATP-binding</keyword>
<comment type="caution">
    <text evidence="9">The sequence shown here is derived from an EMBL/GenBank/DDBJ whole genome shotgun (WGS) entry which is preliminary data.</text>
</comment>
<dbReference type="InterPro" id="IPR025943">
    <property type="entry name" value="Sigma_54_int_dom_ATP-bd_2"/>
</dbReference>
<dbReference type="CDD" id="cd17534">
    <property type="entry name" value="REC_DC-like"/>
    <property type="match status" value="1"/>
</dbReference>
<dbReference type="PANTHER" id="PTHR32071:SF57">
    <property type="entry name" value="C4-DICARBOXYLATE TRANSPORT TRANSCRIPTIONAL REGULATORY PROTEIN DCTD"/>
    <property type="match status" value="1"/>
</dbReference>
<dbReference type="FunFam" id="3.40.50.300:FF:000006">
    <property type="entry name" value="DNA-binding transcriptional regulator NtrC"/>
    <property type="match status" value="1"/>
</dbReference>
<dbReference type="SMART" id="SM00448">
    <property type="entry name" value="REC"/>
    <property type="match status" value="1"/>
</dbReference>
<keyword evidence="10" id="KW-1185">Reference proteome</keyword>
<keyword evidence="3" id="KW-0805">Transcription regulation</keyword>
<evidence type="ECO:0000256" key="5">
    <source>
        <dbReference type="ARBA" id="ARBA00023163"/>
    </source>
</evidence>
<feature type="domain" description="Response regulatory" evidence="8">
    <location>
        <begin position="8"/>
        <end position="122"/>
    </location>
</feature>
<name>A0A7K0FY37_9SPHI</name>
<evidence type="ECO:0000313" key="9">
    <source>
        <dbReference type="EMBL" id="MRX76292.1"/>
    </source>
</evidence>
<dbReference type="InterPro" id="IPR001789">
    <property type="entry name" value="Sig_transdc_resp-reg_receiver"/>
</dbReference>
<dbReference type="Pfam" id="PF00072">
    <property type="entry name" value="Response_reg"/>
    <property type="match status" value="1"/>
</dbReference>
<keyword evidence="6" id="KW-0597">Phosphoprotein</keyword>
<dbReference type="InterPro" id="IPR025944">
    <property type="entry name" value="Sigma_54_int_dom_CS"/>
</dbReference>
<dbReference type="Pfam" id="PF25601">
    <property type="entry name" value="AAA_lid_14"/>
    <property type="match status" value="1"/>
</dbReference>
<gene>
    <name evidence="9" type="ORF">GJU39_09340</name>
</gene>
<evidence type="ECO:0000256" key="1">
    <source>
        <dbReference type="ARBA" id="ARBA00022741"/>
    </source>
</evidence>